<proteinExistence type="predicted"/>
<dbReference type="Proteomes" id="UP000295658">
    <property type="component" value="Unassembled WGS sequence"/>
</dbReference>
<reference evidence="1 2" key="1">
    <citation type="submission" date="2019-03" db="EMBL/GenBank/DDBJ databases">
        <title>Genomic Encyclopedia of Type Strains, Phase IV (KMG-IV): sequencing the most valuable type-strain genomes for metagenomic binning, comparative biology and taxonomic classification.</title>
        <authorList>
            <person name="Goeker M."/>
        </authorList>
    </citation>
    <scope>NUCLEOTIDE SEQUENCE [LARGE SCALE GENOMIC DNA]</scope>
    <source>
        <strain evidence="1 2">DSM 24979</strain>
    </source>
</reference>
<dbReference type="AlphaFoldDB" id="A0A4R1QD72"/>
<name>A0A4R1QD72_9BACL</name>
<evidence type="ECO:0000313" key="2">
    <source>
        <dbReference type="Proteomes" id="UP000295658"/>
    </source>
</evidence>
<evidence type="ECO:0000313" key="1">
    <source>
        <dbReference type="EMBL" id="TCL48470.1"/>
    </source>
</evidence>
<accession>A0A4R1QD72</accession>
<keyword evidence="2" id="KW-1185">Reference proteome</keyword>
<dbReference type="EMBL" id="SLUL01000009">
    <property type="protein sequence ID" value="TCL48470.1"/>
    <property type="molecule type" value="Genomic_DNA"/>
</dbReference>
<protein>
    <submittedName>
        <fullName evidence="1">Uncharacterized protein</fullName>
    </submittedName>
</protein>
<gene>
    <name evidence="1" type="ORF">EDD69_109100</name>
</gene>
<comment type="caution">
    <text evidence="1">The sequence shown here is derived from an EMBL/GenBank/DDBJ whole genome shotgun (WGS) entry which is preliminary data.</text>
</comment>
<organism evidence="1 2">
    <name type="scientific">Thermolongibacillus altinsuensis</name>
    <dbReference type="NCBI Taxonomy" id="575256"/>
    <lineage>
        <taxon>Bacteria</taxon>
        <taxon>Bacillati</taxon>
        <taxon>Bacillota</taxon>
        <taxon>Bacilli</taxon>
        <taxon>Bacillales</taxon>
        <taxon>Anoxybacillaceae</taxon>
        <taxon>Thermolongibacillus</taxon>
    </lineage>
</organism>
<sequence length="49" mass="5614">MGEKGESPKHIVTGRIYQEMEQILLAAKTFRSSHVFLQRNGSVRNVQKI</sequence>